<feature type="coiled-coil region" evidence="2">
    <location>
        <begin position="114"/>
        <end position="141"/>
    </location>
</feature>
<dbReference type="GO" id="GO:0015562">
    <property type="term" value="F:efflux transmembrane transporter activity"/>
    <property type="evidence" value="ECO:0007669"/>
    <property type="project" value="TreeGrafter"/>
</dbReference>
<dbReference type="Gene3D" id="1.10.287.470">
    <property type="entry name" value="Helix hairpin bin"/>
    <property type="match status" value="1"/>
</dbReference>
<comment type="similarity">
    <text evidence="1">Belongs to the membrane fusion protein (MFP) (TC 8.A.1) family.</text>
</comment>
<keyword evidence="2" id="KW-0175">Coiled coil</keyword>
<protein>
    <submittedName>
        <fullName evidence="5">RND family efflux transporter MFP subunit</fullName>
    </submittedName>
</protein>
<dbReference type="InterPro" id="IPR006143">
    <property type="entry name" value="RND_pump_MFP"/>
</dbReference>
<evidence type="ECO:0000313" key="5">
    <source>
        <dbReference type="EMBL" id="NJB68321.1"/>
    </source>
</evidence>
<evidence type="ECO:0000256" key="3">
    <source>
        <dbReference type="SAM" id="SignalP"/>
    </source>
</evidence>
<evidence type="ECO:0000313" key="6">
    <source>
        <dbReference type="Proteomes" id="UP000580856"/>
    </source>
</evidence>
<accession>A0A846QJK0</accession>
<sequence>MSIALRSAALVAALVLAMPICACRDDIPPGSSPRSTASDAPSANATAHLRTIPEIYEAVGTVRPRTETRIDAQVTGTILRVEASAGDSVSRGDVLAVLDDREYAAREEQSRQALASANAAREQARQGINEARAAFTRAEAQYRRSRQLFDEKAISSRELEIAEAEYLQTEARLGQSRDGLRAAEANVQSAAKRLEEARISQGYTIVRAPEDAEVARRLAEPGDLAVPGKPLFILQSAGRAPGALRLEAHVREGLVADVRPGRELHVVISAVDAELTGTVEEVVPTADPRTRTFLVKVGLPATPGVYPGMFGRLLIPSGSRHAVLIPPEAVVRVGQLESVRVLDGDAWRSVYVKTGALYDGMIEALSGLSDGDVVALPGGGNVR</sequence>
<organism evidence="5 6">
    <name type="scientific">Desulfobaculum xiamenense</name>
    <dbReference type="NCBI Taxonomy" id="995050"/>
    <lineage>
        <taxon>Bacteria</taxon>
        <taxon>Pseudomonadati</taxon>
        <taxon>Thermodesulfobacteriota</taxon>
        <taxon>Desulfovibrionia</taxon>
        <taxon>Desulfovibrionales</taxon>
        <taxon>Desulfovibrionaceae</taxon>
        <taxon>Desulfobaculum</taxon>
    </lineage>
</organism>
<evidence type="ECO:0000256" key="2">
    <source>
        <dbReference type="SAM" id="Coils"/>
    </source>
</evidence>
<dbReference type="Gene3D" id="2.40.50.100">
    <property type="match status" value="1"/>
</dbReference>
<dbReference type="PANTHER" id="PTHR30469:SF15">
    <property type="entry name" value="HLYD FAMILY OF SECRETION PROTEINS"/>
    <property type="match status" value="1"/>
</dbReference>
<comment type="caution">
    <text evidence="5">The sequence shown here is derived from an EMBL/GenBank/DDBJ whole genome shotgun (WGS) entry which is preliminary data.</text>
</comment>
<dbReference type="AlphaFoldDB" id="A0A846QJK0"/>
<dbReference type="RefSeq" id="WP_167941399.1">
    <property type="nucleotide sequence ID" value="NZ_JAATJA010000002.1"/>
</dbReference>
<dbReference type="GO" id="GO:1990281">
    <property type="term" value="C:efflux pump complex"/>
    <property type="evidence" value="ECO:0007669"/>
    <property type="project" value="TreeGrafter"/>
</dbReference>
<dbReference type="Gene3D" id="2.40.30.170">
    <property type="match status" value="1"/>
</dbReference>
<dbReference type="InterPro" id="IPR058792">
    <property type="entry name" value="Beta-barrel_RND_2"/>
</dbReference>
<evidence type="ECO:0000256" key="1">
    <source>
        <dbReference type="ARBA" id="ARBA00009477"/>
    </source>
</evidence>
<feature type="chain" id="PRO_5032495988" evidence="3">
    <location>
        <begin position="23"/>
        <end position="383"/>
    </location>
</feature>
<dbReference type="EMBL" id="JAATJA010000002">
    <property type="protein sequence ID" value="NJB68321.1"/>
    <property type="molecule type" value="Genomic_DNA"/>
</dbReference>
<feature type="signal peptide" evidence="3">
    <location>
        <begin position="1"/>
        <end position="22"/>
    </location>
</feature>
<keyword evidence="6" id="KW-1185">Reference proteome</keyword>
<dbReference type="Gene3D" id="2.40.420.20">
    <property type="match status" value="1"/>
</dbReference>
<dbReference type="SUPFAM" id="SSF111369">
    <property type="entry name" value="HlyD-like secretion proteins"/>
    <property type="match status" value="1"/>
</dbReference>
<gene>
    <name evidence="5" type="ORF">GGQ74_001994</name>
</gene>
<dbReference type="PANTHER" id="PTHR30469">
    <property type="entry name" value="MULTIDRUG RESISTANCE PROTEIN MDTA"/>
    <property type="match status" value="1"/>
</dbReference>
<dbReference type="NCBIfam" id="TIGR01730">
    <property type="entry name" value="RND_mfp"/>
    <property type="match status" value="1"/>
</dbReference>
<dbReference type="Pfam" id="PF25954">
    <property type="entry name" value="Beta-barrel_RND_2"/>
    <property type="match status" value="1"/>
</dbReference>
<dbReference type="Proteomes" id="UP000580856">
    <property type="component" value="Unassembled WGS sequence"/>
</dbReference>
<feature type="domain" description="CusB-like beta-barrel" evidence="4">
    <location>
        <begin position="246"/>
        <end position="313"/>
    </location>
</feature>
<reference evidence="5 6" key="1">
    <citation type="submission" date="2020-03" db="EMBL/GenBank/DDBJ databases">
        <title>Genomic Encyclopedia of Type Strains, Phase IV (KMG-IV): sequencing the most valuable type-strain genomes for metagenomic binning, comparative biology and taxonomic classification.</title>
        <authorList>
            <person name="Goeker M."/>
        </authorList>
    </citation>
    <scope>NUCLEOTIDE SEQUENCE [LARGE SCALE GENOMIC DNA]</scope>
    <source>
        <strain evidence="5 6">DSM 24233</strain>
    </source>
</reference>
<proteinExistence type="inferred from homology"/>
<keyword evidence="3" id="KW-0732">Signal</keyword>
<evidence type="ECO:0000259" key="4">
    <source>
        <dbReference type="Pfam" id="PF25954"/>
    </source>
</evidence>
<name>A0A846QJK0_9BACT</name>